<name>A0AAV7LLB0_PLEWA</name>
<reference evidence="1" key="1">
    <citation type="journal article" date="2022" name="bioRxiv">
        <title>Sequencing and chromosome-scale assembly of the giantPleurodeles waltlgenome.</title>
        <authorList>
            <person name="Brown T."/>
            <person name="Elewa A."/>
            <person name="Iarovenko S."/>
            <person name="Subramanian E."/>
            <person name="Araus A.J."/>
            <person name="Petzold A."/>
            <person name="Susuki M."/>
            <person name="Suzuki K.-i.T."/>
            <person name="Hayashi T."/>
            <person name="Toyoda A."/>
            <person name="Oliveira C."/>
            <person name="Osipova E."/>
            <person name="Leigh N.D."/>
            <person name="Simon A."/>
            <person name="Yun M.H."/>
        </authorList>
    </citation>
    <scope>NUCLEOTIDE SEQUENCE</scope>
    <source>
        <strain evidence="1">20211129_DDA</strain>
        <tissue evidence="1">Liver</tissue>
    </source>
</reference>
<dbReference type="PANTHER" id="PTHR11505">
    <property type="entry name" value="L1 TRANSPOSABLE ELEMENT-RELATED"/>
    <property type="match status" value="1"/>
</dbReference>
<dbReference type="Gene3D" id="3.30.70.1820">
    <property type="entry name" value="L1 transposable element, RRM domain"/>
    <property type="match status" value="1"/>
</dbReference>
<comment type="caution">
    <text evidence="1">The sequence shown here is derived from an EMBL/GenBank/DDBJ whole genome shotgun (WGS) entry which is preliminary data.</text>
</comment>
<organism evidence="1 2">
    <name type="scientific">Pleurodeles waltl</name>
    <name type="common">Iberian ribbed newt</name>
    <dbReference type="NCBI Taxonomy" id="8319"/>
    <lineage>
        <taxon>Eukaryota</taxon>
        <taxon>Metazoa</taxon>
        <taxon>Chordata</taxon>
        <taxon>Craniata</taxon>
        <taxon>Vertebrata</taxon>
        <taxon>Euteleostomi</taxon>
        <taxon>Amphibia</taxon>
        <taxon>Batrachia</taxon>
        <taxon>Caudata</taxon>
        <taxon>Salamandroidea</taxon>
        <taxon>Salamandridae</taxon>
        <taxon>Pleurodelinae</taxon>
        <taxon>Pleurodeles</taxon>
    </lineage>
</organism>
<evidence type="ECO:0000313" key="2">
    <source>
        <dbReference type="Proteomes" id="UP001066276"/>
    </source>
</evidence>
<accession>A0AAV7LLB0</accession>
<evidence type="ECO:0000313" key="1">
    <source>
        <dbReference type="EMBL" id="KAJ1092322.1"/>
    </source>
</evidence>
<gene>
    <name evidence="1" type="ORF">NDU88_005433</name>
</gene>
<proteinExistence type="predicted"/>
<dbReference type="InterPro" id="IPR004244">
    <property type="entry name" value="Transposase_22"/>
</dbReference>
<sequence>MAVEDHLNTSPDQDQELLFLCSKLVDLEDRSLRDNLHFFGFLEQVEGADGLTFLKETLPSLTGISFDPPLEFQRAHRLGPKKAEYSCRPHPIIACLLCHAQARQLIFTACSQGQFQADGCEVHVTADFSKETNDHCKAFLSLRPRLHQLEVKYGLFEPARMWITENGQCQDFYDPEDSTVLPRRPDAQVHGHDSAGLTC</sequence>
<keyword evidence="2" id="KW-1185">Reference proteome</keyword>
<dbReference type="Proteomes" id="UP001066276">
    <property type="component" value="Chromosome 11"/>
</dbReference>
<dbReference type="AlphaFoldDB" id="A0AAV7LLB0"/>
<protein>
    <submittedName>
        <fullName evidence="1">Uncharacterized protein</fullName>
    </submittedName>
</protein>
<dbReference type="EMBL" id="JANPWB010000015">
    <property type="protein sequence ID" value="KAJ1092322.1"/>
    <property type="molecule type" value="Genomic_DNA"/>
</dbReference>